<proteinExistence type="inferred from homology"/>
<feature type="binding site" evidence="9">
    <location>
        <position position="9"/>
    </location>
    <ligand>
        <name>ADP</name>
        <dbReference type="ChEBI" id="CHEBI:456216"/>
    </ligand>
</feature>
<dbReference type="EC" id="2.7.1.30" evidence="9"/>
<dbReference type="FunFam" id="3.30.420.40:FF:000008">
    <property type="entry name" value="Glycerol kinase"/>
    <property type="match status" value="1"/>
</dbReference>
<dbReference type="InterPro" id="IPR005999">
    <property type="entry name" value="Glycerol_kin"/>
</dbReference>
<evidence type="ECO:0000259" key="12">
    <source>
        <dbReference type="Pfam" id="PF02782"/>
    </source>
</evidence>
<keyword evidence="14" id="KW-1185">Reference proteome</keyword>
<keyword evidence="4 9" id="KW-0547">Nucleotide-binding</keyword>
<dbReference type="Gene3D" id="3.30.420.40">
    <property type="match status" value="2"/>
</dbReference>
<dbReference type="eggNOG" id="COG0554">
    <property type="taxonomic scope" value="Bacteria"/>
</dbReference>
<keyword evidence="6 9" id="KW-0319">Glycerol metabolism</keyword>
<feature type="binding site" evidence="9">
    <location>
        <position position="406"/>
    </location>
    <ligand>
        <name>ADP</name>
        <dbReference type="ChEBI" id="CHEBI:456216"/>
    </ligand>
</feature>
<dbReference type="InterPro" id="IPR018483">
    <property type="entry name" value="Carb_kinase_FGGY_CS"/>
</dbReference>
<dbReference type="GO" id="GO:0005829">
    <property type="term" value="C:cytosol"/>
    <property type="evidence" value="ECO:0007669"/>
    <property type="project" value="UniProtKB-ARBA"/>
</dbReference>
<organism evidence="13 14">
    <name type="scientific">Saprospira grandis (strain Lewin)</name>
    <dbReference type="NCBI Taxonomy" id="984262"/>
    <lineage>
        <taxon>Bacteria</taxon>
        <taxon>Pseudomonadati</taxon>
        <taxon>Bacteroidota</taxon>
        <taxon>Saprospiria</taxon>
        <taxon>Saprospirales</taxon>
        <taxon>Saprospiraceae</taxon>
        <taxon>Saprospira</taxon>
    </lineage>
</organism>
<keyword evidence="7 9" id="KW-0067">ATP-binding</keyword>
<evidence type="ECO:0000259" key="11">
    <source>
        <dbReference type="Pfam" id="PF00370"/>
    </source>
</evidence>
<feature type="domain" description="Carbohydrate kinase FGGY C-terminal" evidence="12">
    <location>
        <begin position="257"/>
        <end position="444"/>
    </location>
</feature>
<feature type="binding site" evidence="9">
    <location>
        <position position="13"/>
    </location>
    <ligand>
        <name>ADP</name>
        <dbReference type="ChEBI" id="CHEBI:456216"/>
    </ligand>
</feature>
<evidence type="ECO:0000256" key="2">
    <source>
        <dbReference type="ARBA" id="ARBA00009156"/>
    </source>
</evidence>
<feature type="binding site" evidence="9">
    <location>
        <position position="305"/>
    </location>
    <ligand>
        <name>ATP</name>
        <dbReference type="ChEBI" id="CHEBI:30616"/>
    </ligand>
</feature>
<feature type="domain" description="Carbohydrate kinase FGGY N-terminal" evidence="11">
    <location>
        <begin position="1"/>
        <end position="247"/>
    </location>
</feature>
<feature type="binding site" evidence="9">
    <location>
        <position position="80"/>
    </location>
    <ligand>
        <name>glycerol</name>
        <dbReference type="ChEBI" id="CHEBI:17754"/>
    </ligand>
</feature>
<sequence>MILALDQGTSSSRALLFDKNGQLLGLEQQEFQQYYPQEAWVEHDAEEIWRSQLQVAQRLIEKMQISPQAIQAIGITNQRETTILWDKKTGRPVHRAIVWQDRRTASYCEELKQAGHADYLRQHTGLLADAYFSATKIRWILEHIPQAKALAEKEQLCFGTVDSWLLWKLTNGKVHKTDPSNASRTLLYNLHTGEWDPKLLDIFGIPAHILPKISASSGLFGHTDPALFGAEIPITGIAGDQQAALFGQGCWQAGSVKNTYGTGCFMLMNTGNQPQNSNSGLLTTVAWEIDGQRTYALEGAVFVAGAAIQWLRDSLRILDSAKDSSYFAQQVEDTNGVYFVPAFAGLGAPYWDMYARGAILGLSRSSTKAHIVRAALESLAYQSKDLLLAMQQDAQLPLVQLKVDGGASANDFLMQFQSDILNAELLRPSLQETTAAGAAYLAGLGAKVWTKSDIQGFLAKQAQSFQPNMPATDREKRYARWLKAVSRTRNWAEE</sequence>
<dbReference type="Pfam" id="PF00370">
    <property type="entry name" value="FGGY_N"/>
    <property type="match status" value="1"/>
</dbReference>
<dbReference type="OrthoDB" id="9805576at2"/>
<comment type="pathway">
    <text evidence="1 9">Polyol metabolism; glycerol degradation via glycerol kinase pathway; sn-glycerol 3-phosphate from glycerol: step 1/1.</text>
</comment>
<feature type="binding site" evidence="9">
    <location>
        <position position="79"/>
    </location>
    <ligand>
        <name>glycerol</name>
        <dbReference type="ChEBI" id="CHEBI:17754"/>
    </ligand>
</feature>
<comment type="activity regulation">
    <text evidence="9">Inhibited by fructose 1,6-bisphosphate (FBP).</text>
</comment>
<dbReference type="PANTHER" id="PTHR10196">
    <property type="entry name" value="SUGAR KINASE"/>
    <property type="match status" value="1"/>
</dbReference>
<dbReference type="InterPro" id="IPR018484">
    <property type="entry name" value="FGGY_N"/>
</dbReference>
<keyword evidence="3 9" id="KW-0808">Transferase</keyword>
<evidence type="ECO:0000256" key="8">
    <source>
        <dbReference type="ARBA" id="ARBA00052101"/>
    </source>
</evidence>
<dbReference type="NCBIfam" id="NF000756">
    <property type="entry name" value="PRK00047.1"/>
    <property type="match status" value="1"/>
</dbReference>
<comment type="similarity">
    <text evidence="2 9 10">Belongs to the FGGY kinase family.</text>
</comment>
<feature type="binding site" evidence="9">
    <location>
        <position position="11"/>
    </location>
    <ligand>
        <name>ATP</name>
        <dbReference type="ChEBI" id="CHEBI:30616"/>
    </ligand>
</feature>
<evidence type="ECO:0000256" key="4">
    <source>
        <dbReference type="ARBA" id="ARBA00022741"/>
    </source>
</evidence>
<evidence type="ECO:0000256" key="9">
    <source>
        <dbReference type="HAMAP-Rule" id="MF_00186"/>
    </source>
</evidence>
<dbReference type="KEGG" id="sgn:SGRA_0057"/>
<feature type="binding site" evidence="9">
    <location>
        <position position="410"/>
    </location>
    <ligand>
        <name>ADP</name>
        <dbReference type="ChEBI" id="CHEBI:456216"/>
    </ligand>
</feature>
<dbReference type="GO" id="GO:0004370">
    <property type="term" value="F:glycerol kinase activity"/>
    <property type="evidence" value="ECO:0007669"/>
    <property type="project" value="UniProtKB-UniRule"/>
</dbReference>
<evidence type="ECO:0000256" key="1">
    <source>
        <dbReference type="ARBA" id="ARBA00005190"/>
    </source>
</evidence>
<dbReference type="STRING" id="984262.SGRA_0057"/>
<dbReference type="InterPro" id="IPR018485">
    <property type="entry name" value="FGGY_C"/>
</dbReference>
<dbReference type="GO" id="GO:0006072">
    <property type="term" value="P:glycerol-3-phosphate metabolic process"/>
    <property type="evidence" value="ECO:0007669"/>
    <property type="project" value="InterPro"/>
</dbReference>
<keyword evidence="5 9" id="KW-0418">Kinase</keyword>
<feature type="binding site" evidence="9">
    <location>
        <position position="305"/>
    </location>
    <ligand>
        <name>ADP</name>
        <dbReference type="ChEBI" id="CHEBI:456216"/>
    </ligand>
</feature>
<dbReference type="SUPFAM" id="SSF53067">
    <property type="entry name" value="Actin-like ATPase domain"/>
    <property type="match status" value="2"/>
</dbReference>
<evidence type="ECO:0000256" key="3">
    <source>
        <dbReference type="ARBA" id="ARBA00022679"/>
    </source>
</evidence>
<dbReference type="FunFam" id="3.30.420.40:FF:000007">
    <property type="entry name" value="Glycerol kinase"/>
    <property type="match status" value="1"/>
</dbReference>
<dbReference type="EMBL" id="CP002831">
    <property type="protein sequence ID" value="AFC22802.1"/>
    <property type="molecule type" value="Genomic_DNA"/>
</dbReference>
<dbReference type="Pfam" id="PF02782">
    <property type="entry name" value="FGGY_C"/>
    <property type="match status" value="1"/>
</dbReference>
<feature type="binding site" evidence="9">
    <location>
        <position position="240"/>
    </location>
    <ligand>
        <name>sn-glycerol 3-phosphate</name>
        <dbReference type="ChEBI" id="CHEBI:57597"/>
    </ligand>
</feature>
<dbReference type="PROSITE" id="PS00445">
    <property type="entry name" value="FGGY_KINASES_2"/>
    <property type="match status" value="1"/>
</dbReference>
<dbReference type="InterPro" id="IPR000577">
    <property type="entry name" value="Carb_kinase_FGGY"/>
</dbReference>
<feature type="binding site" evidence="9">
    <location>
        <position position="131"/>
    </location>
    <ligand>
        <name>glycerol</name>
        <dbReference type="ChEBI" id="CHEBI:17754"/>
    </ligand>
</feature>
<evidence type="ECO:0000256" key="6">
    <source>
        <dbReference type="ARBA" id="ARBA00022798"/>
    </source>
</evidence>
<protein>
    <recommendedName>
        <fullName evidence="9">Glycerol kinase</fullName>
        <ecNumber evidence="9">2.7.1.30</ecNumber>
    </recommendedName>
    <alternativeName>
        <fullName evidence="9">ATP:glycerol 3-phosphotransferase</fullName>
    </alternativeName>
    <alternativeName>
        <fullName evidence="9">Glycerokinase</fullName>
        <shortName evidence="9">GK</shortName>
    </alternativeName>
</protein>
<feature type="binding site" evidence="9">
    <location>
        <position position="262"/>
    </location>
    <ligand>
        <name>ADP</name>
        <dbReference type="ChEBI" id="CHEBI:456216"/>
    </ligand>
</feature>
<feature type="binding site" evidence="9">
    <location>
        <position position="79"/>
    </location>
    <ligand>
        <name>sn-glycerol 3-phosphate</name>
        <dbReference type="ChEBI" id="CHEBI:57597"/>
    </ligand>
</feature>
<evidence type="ECO:0000256" key="7">
    <source>
        <dbReference type="ARBA" id="ARBA00022840"/>
    </source>
</evidence>
<reference evidence="13 14" key="1">
    <citation type="journal article" date="2012" name="Stand. Genomic Sci.">
        <title>Complete genome sequencing and analysis of Saprospira grandis str. Lewin, a predatory marine bacterium.</title>
        <authorList>
            <person name="Saw J.H."/>
            <person name="Yuryev A."/>
            <person name="Kanbe M."/>
            <person name="Hou S."/>
            <person name="Young A.G."/>
            <person name="Aizawa S."/>
            <person name="Alam M."/>
        </authorList>
    </citation>
    <scope>NUCLEOTIDE SEQUENCE [LARGE SCALE GENOMIC DNA]</scope>
    <source>
        <strain evidence="13 14">Lewin</strain>
    </source>
</reference>
<accession>H6L4C3</accession>
<gene>
    <name evidence="9 13" type="primary">glpK</name>
    <name evidence="13" type="ordered locus">SGRA_0057</name>
</gene>
<dbReference type="InterPro" id="IPR043129">
    <property type="entry name" value="ATPase_NBD"/>
</dbReference>
<dbReference type="RefSeq" id="WP_014373054.1">
    <property type="nucleotide sequence ID" value="NC_016940.1"/>
</dbReference>
<feature type="binding site" evidence="9">
    <location>
        <position position="10"/>
    </location>
    <ligand>
        <name>ATP</name>
        <dbReference type="ChEBI" id="CHEBI:30616"/>
    </ligand>
</feature>
<name>H6L4C3_SAPGL</name>
<dbReference type="AlphaFoldDB" id="H6L4C3"/>
<evidence type="ECO:0000256" key="5">
    <source>
        <dbReference type="ARBA" id="ARBA00022777"/>
    </source>
</evidence>
<dbReference type="CDD" id="cd07786">
    <property type="entry name" value="FGGY_EcGK_like"/>
    <property type="match status" value="1"/>
</dbReference>
<feature type="binding site" evidence="9">
    <location>
        <position position="406"/>
    </location>
    <ligand>
        <name>ATP</name>
        <dbReference type="ChEBI" id="CHEBI:30616"/>
    </ligand>
</feature>
<dbReference type="PIRSF" id="PIRSF000538">
    <property type="entry name" value="GlpK"/>
    <property type="match status" value="1"/>
</dbReference>
<feature type="binding site" evidence="9">
    <location>
        <position position="131"/>
    </location>
    <ligand>
        <name>sn-glycerol 3-phosphate</name>
        <dbReference type="ChEBI" id="CHEBI:57597"/>
    </ligand>
</feature>
<dbReference type="NCBIfam" id="TIGR01311">
    <property type="entry name" value="glycerol_kin"/>
    <property type="match status" value="1"/>
</dbReference>
<feature type="binding site" evidence="9">
    <location>
        <position position="9"/>
    </location>
    <ligand>
        <name>sn-glycerol 3-phosphate</name>
        <dbReference type="ChEBI" id="CHEBI:57597"/>
    </ligand>
</feature>
<dbReference type="Proteomes" id="UP000007519">
    <property type="component" value="Chromosome"/>
</dbReference>
<comment type="catalytic activity">
    <reaction evidence="8 9">
        <text>glycerol + ATP = sn-glycerol 3-phosphate + ADP + H(+)</text>
        <dbReference type="Rhea" id="RHEA:21644"/>
        <dbReference type="ChEBI" id="CHEBI:15378"/>
        <dbReference type="ChEBI" id="CHEBI:17754"/>
        <dbReference type="ChEBI" id="CHEBI:30616"/>
        <dbReference type="ChEBI" id="CHEBI:57597"/>
        <dbReference type="ChEBI" id="CHEBI:456216"/>
        <dbReference type="EC" id="2.7.1.30"/>
    </reaction>
</comment>
<feature type="binding site" evidence="9">
    <location>
        <position position="9"/>
    </location>
    <ligand>
        <name>ATP</name>
        <dbReference type="ChEBI" id="CHEBI:30616"/>
    </ligand>
</feature>
<evidence type="ECO:0000313" key="13">
    <source>
        <dbReference type="EMBL" id="AFC22802.1"/>
    </source>
</evidence>
<dbReference type="GO" id="GO:0005524">
    <property type="term" value="F:ATP binding"/>
    <property type="evidence" value="ECO:0007669"/>
    <property type="project" value="UniProtKB-UniRule"/>
</dbReference>
<dbReference type="UniPathway" id="UPA00618">
    <property type="reaction ID" value="UER00672"/>
</dbReference>
<comment type="function">
    <text evidence="9">Key enzyme in the regulation of glycerol uptake and metabolism. Catalyzes the phosphorylation of glycerol to yield sn-glycerol 3-phosphate.</text>
</comment>
<feature type="binding site" evidence="9">
    <location>
        <position position="309"/>
    </location>
    <ligand>
        <name>ATP</name>
        <dbReference type="ChEBI" id="CHEBI:30616"/>
    </ligand>
</feature>
<evidence type="ECO:0000313" key="14">
    <source>
        <dbReference type="Proteomes" id="UP000007519"/>
    </source>
</evidence>
<feature type="binding site" evidence="9">
    <location>
        <position position="262"/>
    </location>
    <ligand>
        <name>ATP</name>
        <dbReference type="ChEBI" id="CHEBI:30616"/>
    </ligand>
</feature>
<evidence type="ECO:0000256" key="10">
    <source>
        <dbReference type="RuleBase" id="RU003733"/>
    </source>
</evidence>
<dbReference type="GO" id="GO:0019563">
    <property type="term" value="P:glycerol catabolic process"/>
    <property type="evidence" value="ECO:0007669"/>
    <property type="project" value="UniProtKB-UniRule"/>
</dbReference>
<dbReference type="PROSITE" id="PS00933">
    <property type="entry name" value="FGGY_KINASES_1"/>
    <property type="match status" value="1"/>
</dbReference>
<dbReference type="PANTHER" id="PTHR10196:SF69">
    <property type="entry name" value="GLYCEROL KINASE"/>
    <property type="match status" value="1"/>
</dbReference>
<dbReference type="HAMAP" id="MF_00186">
    <property type="entry name" value="Glycerol_kin"/>
    <property type="match status" value="1"/>
</dbReference>
<feature type="binding site" evidence="9">
    <location>
        <position position="241"/>
    </location>
    <ligand>
        <name>glycerol</name>
        <dbReference type="ChEBI" id="CHEBI:17754"/>
    </ligand>
</feature>
<dbReference type="HOGENOM" id="CLU_009281_2_3_10"/>
<feature type="binding site" evidence="9">
    <location>
        <position position="80"/>
    </location>
    <ligand>
        <name>sn-glycerol 3-phosphate</name>
        <dbReference type="ChEBI" id="CHEBI:57597"/>
    </ligand>
</feature>
<feature type="binding site" evidence="9">
    <location>
        <position position="240"/>
    </location>
    <ligand>
        <name>glycerol</name>
        <dbReference type="ChEBI" id="CHEBI:17754"/>
    </ligand>
</feature>